<proteinExistence type="predicted"/>
<accession>A0A2A4FCD8</accession>
<evidence type="ECO:0000313" key="2">
    <source>
        <dbReference type="Proteomes" id="UP000217994"/>
    </source>
</evidence>
<dbReference type="AlphaFoldDB" id="A0A2A4FCD8"/>
<reference evidence="1 2" key="1">
    <citation type="submission" date="2017-01" db="EMBL/GenBank/DDBJ databases">
        <title>Whole-Genome Shotgun Sequencing of Two beta-Proteobacterial Species in Search of the Bulgecin Biosynthetic Cluster.</title>
        <authorList>
            <person name="Horsman M.E."/>
            <person name="Marous D.R."/>
            <person name="Li R."/>
            <person name="Oliver R.A."/>
            <person name="Byun B."/>
            <person name="Emrich S.J."/>
            <person name="Boggess B."/>
            <person name="Townsend C.A."/>
            <person name="Mobashery S."/>
        </authorList>
    </citation>
    <scope>NUCLEOTIDE SEQUENCE [LARGE SCALE GENOMIC DNA]</scope>
    <source>
        <strain evidence="1 2">ATCC 31433</strain>
    </source>
</reference>
<organism evidence="1 2">
    <name type="scientific">Burkholderia ubonensis subsp. mesacidophila</name>
    <dbReference type="NCBI Taxonomy" id="265293"/>
    <lineage>
        <taxon>Bacteria</taxon>
        <taxon>Pseudomonadati</taxon>
        <taxon>Pseudomonadota</taxon>
        <taxon>Betaproteobacteria</taxon>
        <taxon>Burkholderiales</taxon>
        <taxon>Burkholderiaceae</taxon>
        <taxon>Burkholderia</taxon>
        <taxon>Burkholderia cepacia complex</taxon>
    </lineage>
</organism>
<dbReference type="RefSeq" id="WP_084910819.1">
    <property type="nucleotide sequence ID" value="NZ_CP020740.1"/>
</dbReference>
<sequence length="136" mass="14800">MPNVQDLSAVPARMPLNPVGKTVNDVVLEIEATLRAAEIEPEWVSATNMFDLEGEAECGLKSDSSWPLLASRRSRISLSLGRGRGESWLVRVDAVYFAPADAGGSWRSQPLVEIKVHSRSDAWAVAAVVSRLLDID</sequence>
<name>A0A2A4FCD8_9BURK</name>
<dbReference type="Proteomes" id="UP000217994">
    <property type="component" value="Unassembled WGS sequence"/>
</dbReference>
<gene>
    <name evidence="1" type="ORF">BZL54_21650</name>
</gene>
<comment type="caution">
    <text evidence="1">The sequence shown here is derived from an EMBL/GenBank/DDBJ whole genome shotgun (WGS) entry which is preliminary data.</text>
</comment>
<dbReference type="GeneID" id="69006882"/>
<evidence type="ECO:0000313" key="1">
    <source>
        <dbReference type="EMBL" id="PCE30298.1"/>
    </source>
</evidence>
<protein>
    <submittedName>
        <fullName evidence="1">Uncharacterized protein</fullName>
    </submittedName>
</protein>
<dbReference type="EMBL" id="MTZU01000067">
    <property type="protein sequence ID" value="PCE30298.1"/>
    <property type="molecule type" value="Genomic_DNA"/>
</dbReference>